<dbReference type="GO" id="GO:0030435">
    <property type="term" value="P:sporulation resulting in formation of a cellular spore"/>
    <property type="evidence" value="ECO:0007669"/>
    <property type="project" value="UniProtKB-KW"/>
</dbReference>
<dbReference type="GO" id="GO:0030420">
    <property type="term" value="P:establishment of competence for transformation"/>
    <property type="evidence" value="ECO:0007669"/>
    <property type="project" value="UniProtKB-KW"/>
</dbReference>
<dbReference type="InterPro" id="IPR002502">
    <property type="entry name" value="Amidase_domain"/>
</dbReference>
<dbReference type="SUPFAM" id="SSF55846">
    <property type="entry name" value="N-acetylmuramoyl-L-alanine amidase-like"/>
    <property type="match status" value="1"/>
</dbReference>
<dbReference type="InterPro" id="IPR051206">
    <property type="entry name" value="NAMLAA_amidase_2"/>
</dbReference>
<evidence type="ECO:0000256" key="3">
    <source>
        <dbReference type="ARBA" id="ARBA00022529"/>
    </source>
</evidence>
<dbReference type="SMART" id="SM00644">
    <property type="entry name" value="Ami_2"/>
    <property type="match status" value="1"/>
</dbReference>
<dbReference type="GO" id="GO:0001897">
    <property type="term" value="P:symbiont-mediated cytolysis of host cell"/>
    <property type="evidence" value="ECO:0007669"/>
    <property type="project" value="UniProtKB-ARBA"/>
</dbReference>
<keyword evidence="5" id="KW-0378">Hydrolase</keyword>
<dbReference type="GO" id="GO:0009253">
    <property type="term" value="P:peptidoglycan catabolic process"/>
    <property type="evidence" value="ECO:0007669"/>
    <property type="project" value="InterPro"/>
</dbReference>
<dbReference type="PANTHER" id="PTHR30417:SF11">
    <property type="entry name" value="N-ACETYLMURAMOYL-L-ALANINE AMIDASE XLYA"/>
    <property type="match status" value="1"/>
</dbReference>
<proteinExistence type="predicted"/>
<dbReference type="EC" id="3.5.1.28" evidence="2"/>
<evidence type="ECO:0000256" key="6">
    <source>
        <dbReference type="ARBA" id="ARBA00022969"/>
    </source>
</evidence>
<evidence type="ECO:0000256" key="8">
    <source>
        <dbReference type="ARBA" id="ARBA00023316"/>
    </source>
</evidence>
<name>A0AA96KRH0_9CAUD</name>
<evidence type="ECO:0000256" key="9">
    <source>
        <dbReference type="SAM" id="MobiDB-lite"/>
    </source>
</evidence>
<dbReference type="SUPFAM" id="SSF158634">
    <property type="entry name" value="RPA2825-like"/>
    <property type="match status" value="2"/>
</dbReference>
<dbReference type="Gene3D" id="3.40.80.10">
    <property type="entry name" value="Peptidoglycan recognition protein-like"/>
    <property type="match status" value="1"/>
</dbReference>
<reference evidence="11" key="1">
    <citation type="submission" date="2023-04" db="EMBL/GenBank/DDBJ databases">
        <authorList>
            <person name="Zhang X."/>
        </authorList>
    </citation>
    <scope>NUCLEOTIDE SEQUENCE</scope>
</reference>
<keyword evidence="8" id="KW-0961">Cell wall biogenesis/degradation</keyword>
<dbReference type="GO" id="GO:0008745">
    <property type="term" value="F:N-acetylmuramoyl-L-alanine amidase activity"/>
    <property type="evidence" value="ECO:0007669"/>
    <property type="project" value="UniProtKB-EC"/>
</dbReference>
<keyword evidence="6" id="KW-0749">Sporulation</keyword>
<protein>
    <recommendedName>
        <fullName evidence="2">N-acetylmuramoyl-L-alanine amidase</fullName>
        <ecNumber evidence="2">3.5.1.28</ecNumber>
    </recommendedName>
</protein>
<keyword evidence="3" id="KW-0929">Antimicrobial</keyword>
<dbReference type="EMBL" id="OQ884030">
    <property type="protein sequence ID" value="WNO29784.1"/>
    <property type="molecule type" value="Genomic_DNA"/>
</dbReference>
<dbReference type="InterPro" id="IPR036505">
    <property type="entry name" value="Amidase/PGRP_sf"/>
</dbReference>
<evidence type="ECO:0000256" key="7">
    <source>
        <dbReference type="ARBA" id="ARBA00023287"/>
    </source>
</evidence>
<evidence type="ECO:0000256" key="1">
    <source>
        <dbReference type="ARBA" id="ARBA00001561"/>
    </source>
</evidence>
<feature type="region of interest" description="Disordered" evidence="9">
    <location>
        <begin position="164"/>
        <end position="189"/>
    </location>
</feature>
<dbReference type="GO" id="GO:0042742">
    <property type="term" value="P:defense response to bacterium"/>
    <property type="evidence" value="ECO:0007669"/>
    <property type="project" value="UniProtKB-KW"/>
</dbReference>
<evidence type="ECO:0000256" key="4">
    <source>
        <dbReference type="ARBA" id="ARBA00022638"/>
    </source>
</evidence>
<comment type="catalytic activity">
    <reaction evidence="1">
        <text>Hydrolyzes the link between N-acetylmuramoyl residues and L-amino acid residues in certain cell-wall glycopeptides.</text>
        <dbReference type="EC" id="3.5.1.28"/>
    </reaction>
</comment>
<dbReference type="GO" id="GO:0071555">
    <property type="term" value="P:cell wall organization"/>
    <property type="evidence" value="ECO:0007669"/>
    <property type="project" value="UniProtKB-KW"/>
</dbReference>
<evidence type="ECO:0000256" key="5">
    <source>
        <dbReference type="ARBA" id="ARBA00022801"/>
    </source>
</evidence>
<evidence type="ECO:0000259" key="10">
    <source>
        <dbReference type="SMART" id="SM00644"/>
    </source>
</evidence>
<keyword evidence="4" id="KW-0081">Bacteriolytic enzyme</keyword>
<evidence type="ECO:0000313" key="11">
    <source>
        <dbReference type="EMBL" id="WNO29784.1"/>
    </source>
</evidence>
<keyword evidence="7" id="KW-0178">Competence</keyword>
<evidence type="ECO:0000256" key="2">
    <source>
        <dbReference type="ARBA" id="ARBA00011901"/>
    </source>
</evidence>
<dbReference type="PANTHER" id="PTHR30417">
    <property type="entry name" value="N-ACETYLMURAMOYL-L-ALANINE AMIDASE AMID"/>
    <property type="match status" value="1"/>
</dbReference>
<dbReference type="GO" id="GO:0009254">
    <property type="term" value="P:peptidoglycan turnover"/>
    <property type="evidence" value="ECO:0007669"/>
    <property type="project" value="TreeGrafter"/>
</dbReference>
<sequence>MAAIKKELVSSGLASQVTYKGGVNSCKYIVVHETANTAAGADAEAHANLQKNGNSREASWHYQVDDKGVIQSFDDRKQCWHAGSKFYNQNAIGIELCVNSGGNFKKTVENAAELIKSLMKKYGIPVKNVLTHKETSGWKDCPHFLRSGSKGVTWAQLVSMISSTSSSSGKAPSKPAKAPSKPAKAPSGSGSINFSTNSIVDFLSSAKLDSSFSNRKKLAAKYGISNYSGTAAQNESLLAKLKKDFKSTSKPVSASKPAVKGDQKTNSIVDYLVSIKADSSFANRKKLADKHGISNYKGTAAQNSALLKKIRGK</sequence>
<accession>A0AA96KRH0</accession>
<organism evidence="11">
    <name type="scientific">Bacillus phage SDFMU_Pbc</name>
    <dbReference type="NCBI Taxonomy" id="3076135"/>
    <lineage>
        <taxon>Viruses</taxon>
        <taxon>Duplodnaviria</taxon>
        <taxon>Heunggongvirae</taxon>
        <taxon>Uroviricota</taxon>
        <taxon>Caudoviricetes</taxon>
        <taxon>Herelleviridae</taxon>
        <taxon>Bastillevirinae</taxon>
        <taxon>Agatevirus</taxon>
        <taxon>Agatevirus agate</taxon>
    </lineage>
</organism>
<dbReference type="Pfam" id="PF01510">
    <property type="entry name" value="Amidase_2"/>
    <property type="match status" value="1"/>
</dbReference>
<dbReference type="CDD" id="cd06583">
    <property type="entry name" value="PGRP"/>
    <property type="match status" value="1"/>
</dbReference>
<feature type="domain" description="N-acetylmuramoyl-L-alanine amidase" evidence="10">
    <location>
        <begin position="12"/>
        <end position="143"/>
    </location>
</feature>